<evidence type="ECO:0000256" key="7">
    <source>
        <dbReference type="ARBA" id="ARBA00023136"/>
    </source>
</evidence>
<feature type="domain" description="MotA/TolQ/ExbB proton channel" evidence="11">
    <location>
        <begin position="88"/>
        <end position="194"/>
    </location>
</feature>
<feature type="region of interest" description="Disordered" evidence="9">
    <location>
        <begin position="208"/>
        <end position="238"/>
    </location>
</feature>
<protein>
    <submittedName>
        <fullName evidence="12">MotA/TolQ/ExbB proton channel family protein</fullName>
    </submittedName>
</protein>
<feature type="transmembrane region" description="Helical" evidence="10">
    <location>
        <begin position="152"/>
        <end position="182"/>
    </location>
</feature>
<dbReference type="InterPro" id="IPR050790">
    <property type="entry name" value="ExbB/TolQ_transport"/>
</dbReference>
<dbReference type="Proteomes" id="UP000664288">
    <property type="component" value="Unassembled WGS sequence"/>
</dbReference>
<dbReference type="PANTHER" id="PTHR30625:SF15">
    <property type="entry name" value="BIOPOLYMER TRANSPORT PROTEIN EXBB"/>
    <property type="match status" value="1"/>
</dbReference>
<evidence type="ECO:0000256" key="10">
    <source>
        <dbReference type="SAM" id="Phobius"/>
    </source>
</evidence>
<dbReference type="RefSeq" id="WP_207351132.1">
    <property type="nucleotide sequence ID" value="NZ_JAFMPY010000012.1"/>
</dbReference>
<evidence type="ECO:0000256" key="8">
    <source>
        <dbReference type="RuleBase" id="RU004057"/>
    </source>
</evidence>
<evidence type="ECO:0000256" key="1">
    <source>
        <dbReference type="ARBA" id="ARBA00004651"/>
    </source>
</evidence>
<proteinExistence type="inferred from homology"/>
<feature type="compositionally biased region" description="Low complexity" evidence="9">
    <location>
        <begin position="209"/>
        <end position="220"/>
    </location>
</feature>
<keyword evidence="3" id="KW-1003">Cell membrane</keyword>
<dbReference type="EMBL" id="JAFMPY010000012">
    <property type="protein sequence ID" value="MBO0904490.1"/>
    <property type="molecule type" value="Genomic_DNA"/>
</dbReference>
<evidence type="ECO:0000256" key="5">
    <source>
        <dbReference type="ARBA" id="ARBA00022927"/>
    </source>
</evidence>
<name>A0ABS3J486_9HYPH</name>
<keyword evidence="6 10" id="KW-1133">Transmembrane helix</keyword>
<evidence type="ECO:0000256" key="6">
    <source>
        <dbReference type="ARBA" id="ARBA00022989"/>
    </source>
</evidence>
<feature type="transmembrane region" description="Helical" evidence="10">
    <location>
        <begin position="118"/>
        <end position="140"/>
    </location>
</feature>
<keyword evidence="4 10" id="KW-0812">Transmembrane</keyword>
<organism evidence="12 13">
    <name type="scientific">Jiella sonneratiae</name>
    <dbReference type="NCBI Taxonomy" id="2816856"/>
    <lineage>
        <taxon>Bacteria</taxon>
        <taxon>Pseudomonadati</taxon>
        <taxon>Pseudomonadota</taxon>
        <taxon>Alphaproteobacteria</taxon>
        <taxon>Hyphomicrobiales</taxon>
        <taxon>Aurantimonadaceae</taxon>
        <taxon>Jiella</taxon>
    </lineage>
</organism>
<evidence type="ECO:0000256" key="4">
    <source>
        <dbReference type="ARBA" id="ARBA00022692"/>
    </source>
</evidence>
<comment type="similarity">
    <text evidence="8">Belongs to the exbB/tolQ family.</text>
</comment>
<keyword evidence="5 8" id="KW-0653">Protein transport</keyword>
<comment type="caution">
    <text evidence="12">The sequence shown here is derived from an EMBL/GenBank/DDBJ whole genome shotgun (WGS) entry which is preliminary data.</text>
</comment>
<dbReference type="InterPro" id="IPR002898">
    <property type="entry name" value="MotA_ExbB_proton_chnl"/>
</dbReference>
<evidence type="ECO:0000256" key="9">
    <source>
        <dbReference type="SAM" id="MobiDB-lite"/>
    </source>
</evidence>
<reference evidence="12 13" key="1">
    <citation type="submission" date="2021-03" db="EMBL/GenBank/DDBJ databases">
        <title>Whole genome sequence of Jiella sp. MQZ13P-4.</title>
        <authorList>
            <person name="Tuo L."/>
        </authorList>
    </citation>
    <scope>NUCLEOTIDE SEQUENCE [LARGE SCALE GENOMIC DNA]</scope>
    <source>
        <strain evidence="12 13">MQZ13P-4</strain>
    </source>
</reference>
<evidence type="ECO:0000313" key="12">
    <source>
        <dbReference type="EMBL" id="MBO0904490.1"/>
    </source>
</evidence>
<accession>A0ABS3J486</accession>
<gene>
    <name evidence="12" type="ORF">J1C47_12640</name>
</gene>
<evidence type="ECO:0000259" key="11">
    <source>
        <dbReference type="Pfam" id="PF01618"/>
    </source>
</evidence>
<evidence type="ECO:0000256" key="3">
    <source>
        <dbReference type="ARBA" id="ARBA00022475"/>
    </source>
</evidence>
<keyword evidence="13" id="KW-1185">Reference proteome</keyword>
<dbReference type="Pfam" id="PF01618">
    <property type="entry name" value="MotA_ExbB"/>
    <property type="match status" value="1"/>
</dbReference>
<comment type="subcellular location">
    <subcellularLocation>
        <location evidence="1">Cell membrane</location>
        <topology evidence="1">Multi-pass membrane protein</topology>
    </subcellularLocation>
    <subcellularLocation>
        <location evidence="8">Membrane</location>
        <topology evidence="8">Multi-pass membrane protein</topology>
    </subcellularLocation>
</comment>
<dbReference type="PANTHER" id="PTHR30625">
    <property type="entry name" value="PROTEIN TOLQ"/>
    <property type="match status" value="1"/>
</dbReference>
<evidence type="ECO:0000313" key="13">
    <source>
        <dbReference type="Proteomes" id="UP000664288"/>
    </source>
</evidence>
<evidence type="ECO:0000256" key="2">
    <source>
        <dbReference type="ARBA" id="ARBA00022448"/>
    </source>
</evidence>
<sequence>METAGAGLNVMWEIVASQLRSSAGPILIVLLALSVAGVAVTIVKAAEFRAASVGRIGTPRSGRRRQATLRDIVLAAARSALADMPPGREARERASALAEEAAIDGLARLSRHLPLLDAIVQAAPMLGLLGTVFGMIQVFFTMSGSEGAIDPALLSGGIFAALITTAAGLVVAIPFFFAAAYFDAALDAETRAIEGLIIRTVHGERGRASRAAPAGEAETAADSRAGGGLLERALARPR</sequence>
<feature type="transmembrane region" description="Helical" evidence="10">
    <location>
        <begin position="26"/>
        <end position="46"/>
    </location>
</feature>
<keyword evidence="2 8" id="KW-0813">Transport</keyword>
<keyword evidence="7 10" id="KW-0472">Membrane</keyword>